<dbReference type="GO" id="GO:0016747">
    <property type="term" value="F:acyltransferase activity, transferring groups other than amino-acyl groups"/>
    <property type="evidence" value="ECO:0007669"/>
    <property type="project" value="InterPro"/>
</dbReference>
<sequence>MLKWSRLQPLVATSGEMLHLDTLRFLAALGIVFHHSKEFMLSPAATERSEGLALFVDMFFIISGYVISYVYFDRIDDLHSYGRFLKKRIGRLFPLHLLTLFLSAALYAGFAALQLPSRHTPSFSPLCIADTAILLHSFIHCGNDHYFNGVSWSISVEMIMYIGFPIAIILARNVKHRDVFFIVTICAAIVLGLVHRYGIDLSIHDWTNNLHPLLRGLFGFGVGVALFRLRHRIKRLTPHIFILSAGFLAIVAAMLAGLSPLLILALIIVVVTGAVARDNYATAIPIVMRIAPLGQLTYSIYMWHWLFILVFINIVGDKLMKGSGAVIAVLSLICYSCIFITSLLSFQLFESPMRRAIDNLSIFGKRDTPKSTVMN</sequence>
<accession>A0A549T365</accession>
<dbReference type="GO" id="GO:0016020">
    <property type="term" value="C:membrane"/>
    <property type="evidence" value="ECO:0007669"/>
    <property type="project" value="TreeGrafter"/>
</dbReference>
<keyword evidence="1" id="KW-0472">Membrane</keyword>
<feature type="transmembrane region" description="Helical" evidence="1">
    <location>
        <begin position="322"/>
        <end position="346"/>
    </location>
</feature>
<feature type="transmembrane region" description="Helical" evidence="1">
    <location>
        <begin position="93"/>
        <end position="115"/>
    </location>
</feature>
<feature type="transmembrane region" description="Helical" evidence="1">
    <location>
        <begin position="298"/>
        <end position="316"/>
    </location>
</feature>
<evidence type="ECO:0000259" key="2">
    <source>
        <dbReference type="Pfam" id="PF01757"/>
    </source>
</evidence>
<dbReference type="InterPro" id="IPR002656">
    <property type="entry name" value="Acyl_transf_3_dom"/>
</dbReference>
<proteinExistence type="predicted"/>
<dbReference type="Pfam" id="PF01757">
    <property type="entry name" value="Acyl_transf_3"/>
    <property type="match status" value="1"/>
</dbReference>
<keyword evidence="1" id="KW-1133">Transmembrane helix</keyword>
<feature type="transmembrane region" description="Helical" evidence="1">
    <location>
        <begin position="261"/>
        <end position="277"/>
    </location>
</feature>
<protein>
    <submittedName>
        <fullName evidence="3">Acyltransferase</fullName>
    </submittedName>
</protein>
<dbReference type="EMBL" id="VJMF01000022">
    <property type="protein sequence ID" value="TRL36319.1"/>
    <property type="molecule type" value="Genomic_DNA"/>
</dbReference>
<dbReference type="PANTHER" id="PTHR23028">
    <property type="entry name" value="ACETYLTRANSFERASE"/>
    <property type="match status" value="1"/>
</dbReference>
<dbReference type="RefSeq" id="WP_142862133.1">
    <property type="nucleotide sequence ID" value="NZ_VJMF01000022.1"/>
</dbReference>
<organism evidence="3 4">
    <name type="scientific">Methylosinus sporium</name>
    <dbReference type="NCBI Taxonomy" id="428"/>
    <lineage>
        <taxon>Bacteria</taxon>
        <taxon>Pseudomonadati</taxon>
        <taxon>Pseudomonadota</taxon>
        <taxon>Alphaproteobacteria</taxon>
        <taxon>Hyphomicrobiales</taxon>
        <taxon>Methylocystaceae</taxon>
        <taxon>Methylosinus</taxon>
    </lineage>
</organism>
<feature type="transmembrane region" description="Helical" evidence="1">
    <location>
        <begin position="52"/>
        <end position="72"/>
    </location>
</feature>
<keyword evidence="3" id="KW-0808">Transferase</keyword>
<feature type="transmembrane region" description="Helical" evidence="1">
    <location>
        <begin position="179"/>
        <end position="198"/>
    </location>
</feature>
<evidence type="ECO:0000313" key="4">
    <source>
        <dbReference type="Proteomes" id="UP000316781"/>
    </source>
</evidence>
<feature type="domain" description="Acyltransferase 3" evidence="2">
    <location>
        <begin position="20"/>
        <end position="339"/>
    </location>
</feature>
<reference evidence="3 4" key="1">
    <citation type="submission" date="2019-07" db="EMBL/GenBank/DDBJ databases">
        <title>Ln-dependent methylotrophs.</title>
        <authorList>
            <person name="Tani A."/>
        </authorList>
    </citation>
    <scope>NUCLEOTIDE SEQUENCE [LARGE SCALE GENOMIC DNA]</scope>
    <source>
        <strain evidence="3 4">SM89A</strain>
    </source>
</reference>
<feature type="transmembrane region" description="Helical" evidence="1">
    <location>
        <begin position="152"/>
        <end position="172"/>
    </location>
</feature>
<name>A0A549T365_METSR</name>
<feature type="transmembrane region" description="Helical" evidence="1">
    <location>
        <begin position="210"/>
        <end position="229"/>
    </location>
</feature>
<dbReference type="PANTHER" id="PTHR23028:SF53">
    <property type="entry name" value="ACYL_TRANSF_3 DOMAIN-CONTAINING PROTEIN"/>
    <property type="match status" value="1"/>
</dbReference>
<dbReference type="GO" id="GO:0000271">
    <property type="term" value="P:polysaccharide biosynthetic process"/>
    <property type="evidence" value="ECO:0007669"/>
    <property type="project" value="TreeGrafter"/>
</dbReference>
<keyword evidence="3" id="KW-0012">Acyltransferase</keyword>
<dbReference type="InterPro" id="IPR050879">
    <property type="entry name" value="Acyltransferase_3"/>
</dbReference>
<gene>
    <name evidence="3" type="ORF">FM996_05175</name>
</gene>
<comment type="caution">
    <text evidence="3">The sequence shown here is derived from an EMBL/GenBank/DDBJ whole genome shotgun (WGS) entry which is preliminary data.</text>
</comment>
<evidence type="ECO:0000256" key="1">
    <source>
        <dbReference type="SAM" id="Phobius"/>
    </source>
</evidence>
<dbReference type="Proteomes" id="UP000316781">
    <property type="component" value="Unassembled WGS sequence"/>
</dbReference>
<evidence type="ECO:0000313" key="3">
    <source>
        <dbReference type="EMBL" id="TRL36319.1"/>
    </source>
</evidence>
<keyword evidence="1" id="KW-0812">Transmembrane</keyword>
<dbReference type="AlphaFoldDB" id="A0A549T365"/>